<keyword evidence="3" id="KW-0223">Dioxygenase</keyword>
<evidence type="ECO:0000256" key="1">
    <source>
        <dbReference type="ARBA" id="ARBA00001954"/>
    </source>
</evidence>
<dbReference type="Proteomes" id="UP000807469">
    <property type="component" value="Unassembled WGS sequence"/>
</dbReference>
<keyword evidence="8" id="KW-1185">Reference proteome</keyword>
<accession>A0A9P5YVY3</accession>
<dbReference type="OrthoDB" id="3249298at2759"/>
<dbReference type="GO" id="GO:0051213">
    <property type="term" value="F:dioxygenase activity"/>
    <property type="evidence" value="ECO:0007669"/>
    <property type="project" value="UniProtKB-KW"/>
</dbReference>
<evidence type="ECO:0000256" key="5">
    <source>
        <dbReference type="ARBA" id="ARBA00023004"/>
    </source>
</evidence>
<organism evidence="7 8">
    <name type="scientific">Pholiota conissans</name>
    <dbReference type="NCBI Taxonomy" id="109636"/>
    <lineage>
        <taxon>Eukaryota</taxon>
        <taxon>Fungi</taxon>
        <taxon>Dikarya</taxon>
        <taxon>Basidiomycota</taxon>
        <taxon>Agaricomycotina</taxon>
        <taxon>Agaricomycetes</taxon>
        <taxon>Agaricomycetidae</taxon>
        <taxon>Agaricales</taxon>
        <taxon>Agaricineae</taxon>
        <taxon>Strophariaceae</taxon>
        <taxon>Pholiota</taxon>
    </lineage>
</organism>
<evidence type="ECO:0000313" key="7">
    <source>
        <dbReference type="EMBL" id="KAF9474886.1"/>
    </source>
</evidence>
<protein>
    <recommendedName>
        <fullName evidence="6">2OGFeDO JBP1/TET oxygenase domain-containing protein</fullName>
    </recommendedName>
</protein>
<evidence type="ECO:0000256" key="3">
    <source>
        <dbReference type="ARBA" id="ARBA00022964"/>
    </source>
</evidence>
<dbReference type="AlphaFoldDB" id="A0A9P5YVY3"/>
<proteinExistence type="predicted"/>
<reference evidence="7" key="1">
    <citation type="submission" date="2020-11" db="EMBL/GenBank/DDBJ databases">
        <authorList>
            <consortium name="DOE Joint Genome Institute"/>
            <person name="Ahrendt S."/>
            <person name="Riley R."/>
            <person name="Andreopoulos W."/>
            <person name="Labutti K."/>
            <person name="Pangilinan J."/>
            <person name="Ruiz-Duenas F.J."/>
            <person name="Barrasa J.M."/>
            <person name="Sanchez-Garcia M."/>
            <person name="Camarero S."/>
            <person name="Miyauchi S."/>
            <person name="Serrano A."/>
            <person name="Linde D."/>
            <person name="Babiker R."/>
            <person name="Drula E."/>
            <person name="Ayuso-Fernandez I."/>
            <person name="Pacheco R."/>
            <person name="Padilla G."/>
            <person name="Ferreira P."/>
            <person name="Barriuso J."/>
            <person name="Kellner H."/>
            <person name="Castanera R."/>
            <person name="Alfaro M."/>
            <person name="Ramirez L."/>
            <person name="Pisabarro A.G."/>
            <person name="Kuo A."/>
            <person name="Tritt A."/>
            <person name="Lipzen A."/>
            <person name="He G."/>
            <person name="Yan M."/>
            <person name="Ng V."/>
            <person name="Cullen D."/>
            <person name="Martin F."/>
            <person name="Rosso M.-N."/>
            <person name="Henrissat B."/>
            <person name="Hibbett D."/>
            <person name="Martinez A.T."/>
            <person name="Grigoriev I.V."/>
        </authorList>
    </citation>
    <scope>NUCLEOTIDE SEQUENCE</scope>
    <source>
        <strain evidence="7">CIRM-BRFM 674</strain>
    </source>
</reference>
<dbReference type="InterPro" id="IPR024779">
    <property type="entry name" value="2OGFeDO_JBP1/TET_oxygenase_dom"/>
</dbReference>
<feature type="domain" description="2OGFeDO JBP1/TET oxygenase" evidence="6">
    <location>
        <begin position="193"/>
        <end position="318"/>
    </location>
</feature>
<keyword evidence="2" id="KW-0479">Metal-binding</keyword>
<sequence length="339" mass="37908">MTRAKGGHSRSKKASKKRIDRWLSSPAYEKCREKWTARTGEFSVENKIAKYPDEFLAIQSSSKVVAKQLRIHFPGLQTRQLESADSTRKLLFPVPTPENRLLDPLHPPYLAMRFPSVVSPKTNSRLVLAWDKLLASGVKFPKVDPNRSTTPALHLGIWEIFSSKPFISANSRQTPEVNKSIDIFLGLVGKLLAPKIGALLKEHCPDQYARQIQAYSRVKRILGPELVERPTMDFTGSFFSVAVKEGSSEKVHIDFNDDINGITWVVPLGDWEGGEFCAPQLGYKIPIIPGQILGVMTKLLAHCGAPVTNGRRIVLTLFSDRFLLGHSDKDTRKRGVNIV</sequence>
<dbReference type="GO" id="GO:0046872">
    <property type="term" value="F:metal ion binding"/>
    <property type="evidence" value="ECO:0007669"/>
    <property type="project" value="UniProtKB-KW"/>
</dbReference>
<evidence type="ECO:0000259" key="6">
    <source>
        <dbReference type="Pfam" id="PF12851"/>
    </source>
</evidence>
<evidence type="ECO:0000313" key="8">
    <source>
        <dbReference type="Proteomes" id="UP000807469"/>
    </source>
</evidence>
<gene>
    <name evidence="7" type="ORF">BDN70DRAFT_898616</name>
</gene>
<comment type="cofactor">
    <cofactor evidence="1">
        <name>Fe(2+)</name>
        <dbReference type="ChEBI" id="CHEBI:29033"/>
    </cofactor>
</comment>
<dbReference type="Gene3D" id="3.60.130.30">
    <property type="match status" value="1"/>
</dbReference>
<keyword evidence="5" id="KW-0408">Iron</keyword>
<name>A0A9P5YVY3_9AGAR</name>
<evidence type="ECO:0000256" key="2">
    <source>
        <dbReference type="ARBA" id="ARBA00022723"/>
    </source>
</evidence>
<dbReference type="Pfam" id="PF12851">
    <property type="entry name" value="Tet_JBP"/>
    <property type="match status" value="1"/>
</dbReference>
<keyword evidence="4" id="KW-0560">Oxidoreductase</keyword>
<comment type="caution">
    <text evidence="7">The sequence shown here is derived from an EMBL/GenBank/DDBJ whole genome shotgun (WGS) entry which is preliminary data.</text>
</comment>
<dbReference type="EMBL" id="MU155357">
    <property type="protein sequence ID" value="KAF9474886.1"/>
    <property type="molecule type" value="Genomic_DNA"/>
</dbReference>
<evidence type="ECO:0000256" key="4">
    <source>
        <dbReference type="ARBA" id="ARBA00023002"/>
    </source>
</evidence>